<comment type="caution">
    <text evidence="3">The sequence shown here is derived from an EMBL/GenBank/DDBJ whole genome shotgun (WGS) entry which is preliminary data.</text>
</comment>
<keyword evidence="2" id="KW-0472">Membrane</keyword>
<evidence type="ECO:0000256" key="2">
    <source>
        <dbReference type="SAM" id="Phobius"/>
    </source>
</evidence>
<dbReference type="AlphaFoldDB" id="A0A3D8QYQ7"/>
<evidence type="ECO:0000313" key="4">
    <source>
        <dbReference type="Proteomes" id="UP000256328"/>
    </source>
</evidence>
<dbReference type="Proteomes" id="UP000256328">
    <property type="component" value="Unassembled WGS sequence"/>
</dbReference>
<name>A0A3D8QYQ7_9HELO</name>
<dbReference type="OrthoDB" id="5367275at2759"/>
<gene>
    <name evidence="3" type="ORF">BP5796_09560</name>
</gene>
<sequence length="192" mass="21454">MLVTSGQVSVAISSFIVFLFTTALFLSGYVLQQQTVRDIRKAIKPKPRPTHDLIYLPKQFADADGADTKEKVNDAQIVEVKMAGNENVVEEPKKKPTKMRHPSESTQKILDMAKLLPALEDATAPGEDDASERADFLPDNEVPQVEAVQQATTAETGSEKPLSRAERRRRIKEEIMEGSEEGMLGAYKRRQW</sequence>
<proteinExistence type="predicted"/>
<keyword evidence="2" id="KW-1133">Transmembrane helix</keyword>
<keyword evidence="4" id="KW-1185">Reference proteome</keyword>
<evidence type="ECO:0000256" key="1">
    <source>
        <dbReference type="SAM" id="MobiDB-lite"/>
    </source>
</evidence>
<feature type="region of interest" description="Disordered" evidence="1">
    <location>
        <begin position="123"/>
        <end position="192"/>
    </location>
</feature>
<organism evidence="3 4">
    <name type="scientific">Coleophoma crateriformis</name>
    <dbReference type="NCBI Taxonomy" id="565419"/>
    <lineage>
        <taxon>Eukaryota</taxon>
        <taxon>Fungi</taxon>
        <taxon>Dikarya</taxon>
        <taxon>Ascomycota</taxon>
        <taxon>Pezizomycotina</taxon>
        <taxon>Leotiomycetes</taxon>
        <taxon>Helotiales</taxon>
        <taxon>Dermateaceae</taxon>
        <taxon>Coleophoma</taxon>
    </lineage>
</organism>
<keyword evidence="2" id="KW-0812">Transmembrane</keyword>
<reference evidence="3 4" key="1">
    <citation type="journal article" date="2018" name="IMA Fungus">
        <title>IMA Genome-F 9: Draft genome sequence of Annulohypoxylon stygium, Aspergillus mulundensis, Berkeleyomyces basicola (syn. Thielaviopsis basicola), Ceratocystis smalleyi, two Cercospora beticola strains, Coleophoma cylindrospora, Fusarium fracticaudum, Phialophora cf. hyalina, and Morchella septimelata.</title>
        <authorList>
            <person name="Wingfield B.D."/>
            <person name="Bills G.F."/>
            <person name="Dong Y."/>
            <person name="Huang W."/>
            <person name="Nel W.J."/>
            <person name="Swalarsk-Parry B.S."/>
            <person name="Vaghefi N."/>
            <person name="Wilken P.M."/>
            <person name="An Z."/>
            <person name="de Beer Z.W."/>
            <person name="De Vos L."/>
            <person name="Chen L."/>
            <person name="Duong T.A."/>
            <person name="Gao Y."/>
            <person name="Hammerbacher A."/>
            <person name="Kikkert J.R."/>
            <person name="Li Y."/>
            <person name="Li H."/>
            <person name="Li K."/>
            <person name="Li Q."/>
            <person name="Liu X."/>
            <person name="Ma X."/>
            <person name="Naidoo K."/>
            <person name="Pethybridge S.J."/>
            <person name="Sun J."/>
            <person name="Steenkamp E.T."/>
            <person name="van der Nest M.A."/>
            <person name="van Wyk S."/>
            <person name="Wingfield M.J."/>
            <person name="Xiong C."/>
            <person name="Yue Q."/>
            <person name="Zhang X."/>
        </authorList>
    </citation>
    <scope>NUCLEOTIDE SEQUENCE [LARGE SCALE GENOMIC DNA]</scope>
    <source>
        <strain evidence="3 4">BP5796</strain>
    </source>
</reference>
<dbReference type="EMBL" id="PDLN01000014">
    <property type="protein sequence ID" value="RDW66811.1"/>
    <property type="molecule type" value="Genomic_DNA"/>
</dbReference>
<feature type="transmembrane region" description="Helical" evidence="2">
    <location>
        <begin position="12"/>
        <end position="31"/>
    </location>
</feature>
<feature type="compositionally biased region" description="Polar residues" evidence="1">
    <location>
        <begin position="147"/>
        <end position="156"/>
    </location>
</feature>
<accession>A0A3D8QYQ7</accession>
<evidence type="ECO:0000313" key="3">
    <source>
        <dbReference type="EMBL" id="RDW66811.1"/>
    </source>
</evidence>
<feature type="compositionally biased region" description="Basic and acidic residues" evidence="1">
    <location>
        <begin position="157"/>
        <end position="175"/>
    </location>
</feature>
<protein>
    <submittedName>
        <fullName evidence="3">Uncharacterized protein</fullName>
    </submittedName>
</protein>